<evidence type="ECO:0000313" key="2">
    <source>
        <dbReference type="Proteomes" id="UP000028294"/>
    </source>
</evidence>
<name>A0AAP8ZXF7_BACFG</name>
<proteinExistence type="predicted"/>
<dbReference type="EMBL" id="CP036553">
    <property type="protein sequence ID" value="QCQ37961.1"/>
    <property type="molecule type" value="Genomic_DNA"/>
</dbReference>
<dbReference type="RefSeq" id="WP_137569130.1">
    <property type="nucleotide sequence ID" value="NZ_CP036553.1"/>
</dbReference>
<sequence>MVNVELYINNQLCDIVSPYELGVRFQREILIPSEITTKDVQYSFTIKLPTSATNNKIFNFANVEEVKNKFNYEYNAILIVDSITVFTGKFKITEIDEETYKGNLYIPAAKTIKEIFNGKKMTENGNWYIPFKDIGSVGGYNSKMITELQDCIFPIVLYGLLPKNPINSNAIENGEVVGEYTPKDEFDDYVRMGIEDFPPSVNVLRMLRKIFENNGYTLGGTAFEDTRLTNLFVSYKNESDYEQEWNWGDMASFKVKGNWESVRNRWQNYRTFERNIERVESDKGAFYVTDLLNCNRTVITEISDTGRNLTTSVEKDKWNDENYMKRKTLITIPKSGLYKVRLKGSIELEQGRDNSGKDSGWKWTDNVTGNIFTSGGQYKRNRCNYFDRKRYELQLVRDFGSGDFETSNKTTVGFYFQPNNPQNNTFNGNSPENYPKYFPKPFGAQLIDASTDEKFVSGLHFGRVDNDTDYNPQGYQANYMFIKNGWSWNKSYTQKQKIYSAYNNPDGYWCWGTDNDATIETDPETGEEVEGGDDTISLAWRQSNRYQTKINNIPSSWCGARDEIYGEGELYQVVWFEKGEHLTLLAVGEANDYRRNTDKTKWSVYPAYMNVTFELDVEPFRTDISWITINNNGNGYSDMDWNAPCNFLKGQIDLIKFLPNDVKTDEWIDNFCKAFNLKLSQNGLKNFDLDVKQVNYLNTTSVIDLENKANINFRNNTPLNLPSAFELGFSINQDEEGFHRTGDDGGGKFETGTIDGKILTQTSNFSYGWYKEIKYMGRQNDTTKEVLSLPIISSYEVWQDDMTYKEGVSKIYTSYNQRFWYYSGYYYIDLFLYNDNVSSHYRGLTIADVSNTFNQDKILNLDYKNKSNSILTTYFTVVASNDTNYTEIECYLTPDEYDRLDGSNLVKWNGDLYYISSIEGYDITEKNKTKLKLIRKMN</sequence>
<accession>A0AAP8ZXF7</accession>
<evidence type="ECO:0000313" key="1">
    <source>
        <dbReference type="EMBL" id="QCQ37961.1"/>
    </source>
</evidence>
<gene>
    <name evidence="1" type="ORF">IA74_018685</name>
</gene>
<dbReference type="Proteomes" id="UP000028294">
    <property type="component" value="Chromosome"/>
</dbReference>
<protein>
    <submittedName>
        <fullName evidence="1">Uncharacterized protein</fullName>
    </submittedName>
</protein>
<organism evidence="1 2">
    <name type="scientific">Bacteroides fragilis</name>
    <dbReference type="NCBI Taxonomy" id="817"/>
    <lineage>
        <taxon>Bacteria</taxon>
        <taxon>Pseudomonadati</taxon>
        <taxon>Bacteroidota</taxon>
        <taxon>Bacteroidia</taxon>
        <taxon>Bacteroidales</taxon>
        <taxon>Bacteroidaceae</taxon>
        <taxon>Bacteroides</taxon>
    </lineage>
</organism>
<dbReference type="AlphaFoldDB" id="A0AAP8ZXF7"/>
<reference evidence="1 2" key="1">
    <citation type="submission" date="2019-03" db="EMBL/GenBank/DDBJ databases">
        <title>Complete genome assembly of MDR B. fragilis.</title>
        <authorList>
            <person name="Sydenham T.V."/>
            <person name="Hasman H."/>
            <person name="Justesen U.S."/>
        </authorList>
    </citation>
    <scope>NUCLEOTIDE SEQUENCE [LARGE SCALE GENOMIC DNA]</scope>
    <source>
        <strain evidence="1 2">DCMOUH0067B</strain>
    </source>
</reference>